<gene>
    <name evidence="2" type="primary">OJ1351_C05.120</name>
</gene>
<feature type="region of interest" description="Disordered" evidence="1">
    <location>
        <begin position="88"/>
        <end position="107"/>
    </location>
</feature>
<reference evidence="3" key="2">
    <citation type="journal article" date="2008" name="Nucleic Acids Res.">
        <title>The rice annotation project database (RAP-DB): 2008 update.</title>
        <authorList>
            <consortium name="The rice annotation project (RAP)"/>
        </authorList>
    </citation>
    <scope>GENOME REANNOTATION</scope>
    <source>
        <strain evidence="3">cv. Nipponbare</strain>
    </source>
</reference>
<organism evidence="2 3">
    <name type="scientific">Oryza sativa subsp. japonica</name>
    <name type="common">Rice</name>
    <dbReference type="NCBI Taxonomy" id="39947"/>
    <lineage>
        <taxon>Eukaryota</taxon>
        <taxon>Viridiplantae</taxon>
        <taxon>Streptophyta</taxon>
        <taxon>Embryophyta</taxon>
        <taxon>Tracheophyta</taxon>
        <taxon>Spermatophyta</taxon>
        <taxon>Magnoliopsida</taxon>
        <taxon>Liliopsida</taxon>
        <taxon>Poales</taxon>
        <taxon>Poaceae</taxon>
        <taxon>BOP clade</taxon>
        <taxon>Oryzoideae</taxon>
        <taxon>Oryzeae</taxon>
        <taxon>Oryzinae</taxon>
        <taxon>Oryza</taxon>
        <taxon>Oryza sativa</taxon>
    </lineage>
</organism>
<reference evidence="3" key="1">
    <citation type="journal article" date="2005" name="Nature">
        <title>The map-based sequence of the rice genome.</title>
        <authorList>
            <consortium name="International rice genome sequencing project (IRGSP)"/>
            <person name="Matsumoto T."/>
            <person name="Wu J."/>
            <person name="Kanamori H."/>
            <person name="Katayose Y."/>
            <person name="Fujisawa M."/>
            <person name="Namiki N."/>
            <person name="Mizuno H."/>
            <person name="Yamamoto K."/>
            <person name="Antonio B.A."/>
            <person name="Baba T."/>
            <person name="Sakata K."/>
            <person name="Nagamura Y."/>
            <person name="Aoki H."/>
            <person name="Arikawa K."/>
            <person name="Arita K."/>
            <person name="Bito T."/>
            <person name="Chiden Y."/>
            <person name="Fujitsuka N."/>
            <person name="Fukunaka R."/>
            <person name="Hamada M."/>
            <person name="Harada C."/>
            <person name="Hayashi A."/>
            <person name="Hijishita S."/>
            <person name="Honda M."/>
            <person name="Hosokawa S."/>
            <person name="Ichikawa Y."/>
            <person name="Idonuma A."/>
            <person name="Iijima M."/>
            <person name="Ikeda M."/>
            <person name="Ikeno M."/>
            <person name="Ito K."/>
            <person name="Ito S."/>
            <person name="Ito T."/>
            <person name="Ito Y."/>
            <person name="Ito Y."/>
            <person name="Iwabuchi A."/>
            <person name="Kamiya K."/>
            <person name="Karasawa W."/>
            <person name="Kurita K."/>
            <person name="Katagiri S."/>
            <person name="Kikuta A."/>
            <person name="Kobayashi H."/>
            <person name="Kobayashi N."/>
            <person name="Machita K."/>
            <person name="Maehara T."/>
            <person name="Masukawa M."/>
            <person name="Mizubayashi T."/>
            <person name="Mukai Y."/>
            <person name="Nagasaki H."/>
            <person name="Nagata Y."/>
            <person name="Naito S."/>
            <person name="Nakashima M."/>
            <person name="Nakama Y."/>
            <person name="Nakamichi Y."/>
            <person name="Nakamura M."/>
            <person name="Meguro A."/>
            <person name="Negishi M."/>
            <person name="Ohta I."/>
            <person name="Ohta T."/>
            <person name="Okamoto M."/>
            <person name="Ono N."/>
            <person name="Saji S."/>
            <person name="Sakaguchi M."/>
            <person name="Sakai K."/>
            <person name="Shibata M."/>
            <person name="Shimokawa T."/>
            <person name="Song J."/>
            <person name="Takazaki Y."/>
            <person name="Terasawa K."/>
            <person name="Tsugane M."/>
            <person name="Tsuji K."/>
            <person name="Ueda S."/>
            <person name="Waki K."/>
            <person name="Yamagata H."/>
            <person name="Yamamoto M."/>
            <person name="Yamamoto S."/>
            <person name="Yamane H."/>
            <person name="Yoshiki S."/>
            <person name="Yoshihara R."/>
            <person name="Yukawa K."/>
            <person name="Zhong H."/>
            <person name="Yano M."/>
            <person name="Yuan Q."/>
            <person name="Ouyang S."/>
            <person name="Liu J."/>
            <person name="Jones K.M."/>
            <person name="Gansberger K."/>
            <person name="Moffat K."/>
            <person name="Hill J."/>
            <person name="Bera J."/>
            <person name="Fadrosh D."/>
            <person name="Jin S."/>
            <person name="Johri S."/>
            <person name="Kim M."/>
            <person name="Overton L."/>
            <person name="Reardon M."/>
            <person name="Tsitrin T."/>
            <person name="Vuong H."/>
            <person name="Weaver B."/>
            <person name="Ciecko A."/>
            <person name="Tallon L."/>
            <person name="Jackson J."/>
            <person name="Pai G."/>
            <person name="Aken S.V."/>
            <person name="Utterback T."/>
            <person name="Reidmuller S."/>
            <person name="Feldblyum T."/>
            <person name="Hsiao J."/>
            <person name="Zismann V."/>
            <person name="Iobst S."/>
            <person name="de Vazeille A.R."/>
            <person name="Buell C.R."/>
            <person name="Ying K."/>
            <person name="Li Y."/>
            <person name="Lu T."/>
            <person name="Huang Y."/>
            <person name="Zhao Q."/>
            <person name="Feng Q."/>
            <person name="Zhang L."/>
            <person name="Zhu J."/>
            <person name="Weng Q."/>
            <person name="Mu J."/>
            <person name="Lu Y."/>
            <person name="Fan D."/>
            <person name="Liu Y."/>
            <person name="Guan J."/>
            <person name="Zhang Y."/>
            <person name="Yu S."/>
            <person name="Liu X."/>
            <person name="Zhang Y."/>
            <person name="Hong G."/>
            <person name="Han B."/>
            <person name="Choisne N."/>
            <person name="Demange N."/>
            <person name="Orjeda G."/>
            <person name="Samain S."/>
            <person name="Cattolico L."/>
            <person name="Pelletier E."/>
            <person name="Couloux A."/>
            <person name="Segurens B."/>
            <person name="Wincker P."/>
            <person name="D'Hont A."/>
            <person name="Scarpelli C."/>
            <person name="Weissenbach J."/>
            <person name="Salanoubat M."/>
            <person name="Quetier F."/>
            <person name="Yu Y."/>
            <person name="Kim H.R."/>
            <person name="Rambo T."/>
            <person name="Currie J."/>
            <person name="Collura K."/>
            <person name="Luo M."/>
            <person name="Yang T."/>
            <person name="Ammiraju J.S.S."/>
            <person name="Engler F."/>
            <person name="Soderlund C."/>
            <person name="Wing R.A."/>
            <person name="Palmer L.E."/>
            <person name="de la Bastide M."/>
            <person name="Spiegel L."/>
            <person name="Nascimento L."/>
            <person name="Zutavern T."/>
            <person name="O'Shaughnessy A."/>
            <person name="Dike S."/>
            <person name="Dedhia N."/>
            <person name="Preston R."/>
            <person name="Balija V."/>
            <person name="McCombie W.R."/>
            <person name="Chow T."/>
            <person name="Chen H."/>
            <person name="Chung M."/>
            <person name="Chen C."/>
            <person name="Shaw J."/>
            <person name="Wu H."/>
            <person name="Hsiao K."/>
            <person name="Chao Y."/>
            <person name="Chu M."/>
            <person name="Cheng C."/>
            <person name="Hour A."/>
            <person name="Lee P."/>
            <person name="Lin S."/>
            <person name="Lin Y."/>
            <person name="Liou J."/>
            <person name="Liu S."/>
            <person name="Hsing Y."/>
            <person name="Raghuvanshi S."/>
            <person name="Mohanty A."/>
            <person name="Bharti A.K."/>
            <person name="Gaur A."/>
            <person name="Gupta V."/>
            <person name="Kumar D."/>
            <person name="Ravi V."/>
            <person name="Vij S."/>
            <person name="Kapur A."/>
            <person name="Khurana P."/>
            <person name="Khurana P."/>
            <person name="Khurana J.P."/>
            <person name="Tyagi A.K."/>
            <person name="Gaikwad K."/>
            <person name="Singh A."/>
            <person name="Dalal V."/>
            <person name="Srivastava S."/>
            <person name="Dixit A."/>
            <person name="Pal A.K."/>
            <person name="Ghazi I.A."/>
            <person name="Yadav M."/>
            <person name="Pandit A."/>
            <person name="Bhargava A."/>
            <person name="Sureshbabu K."/>
            <person name="Batra K."/>
            <person name="Sharma T.R."/>
            <person name="Mohapatra T."/>
            <person name="Singh N.K."/>
            <person name="Messing J."/>
            <person name="Nelson A.B."/>
            <person name="Fuks G."/>
            <person name="Kavchok S."/>
            <person name="Keizer G."/>
            <person name="Linton E."/>
            <person name="Llaca V."/>
            <person name="Song R."/>
            <person name="Tanyolac B."/>
            <person name="Young S."/>
            <person name="Ho-Il K."/>
            <person name="Hahn J.H."/>
            <person name="Sangsakoo G."/>
            <person name="Vanavichit A."/>
            <person name="de Mattos Luiz.A.T."/>
            <person name="Zimmer P.D."/>
            <person name="Malone G."/>
            <person name="Dellagostin O."/>
            <person name="de Oliveira A.C."/>
            <person name="Bevan M."/>
            <person name="Bancroft I."/>
            <person name="Minx P."/>
            <person name="Cordum H."/>
            <person name="Wilson R."/>
            <person name="Cheng Z."/>
            <person name="Jin W."/>
            <person name="Jiang J."/>
            <person name="Leong S.A."/>
            <person name="Iwama H."/>
            <person name="Gojobori T."/>
            <person name="Itoh T."/>
            <person name="Niimura Y."/>
            <person name="Fujii Y."/>
            <person name="Habara T."/>
            <person name="Sakai H."/>
            <person name="Sato Y."/>
            <person name="Wilson G."/>
            <person name="Kumar K."/>
            <person name="McCouch S."/>
            <person name="Juretic N."/>
            <person name="Hoen D."/>
            <person name="Wright S."/>
            <person name="Bruskiewich R."/>
            <person name="Bureau T."/>
            <person name="Miyao A."/>
            <person name="Hirochika H."/>
            <person name="Nishikawa T."/>
            <person name="Kadowaki K."/>
            <person name="Sugiura M."/>
            <person name="Burr B."/>
            <person name="Sasaki T."/>
        </authorList>
    </citation>
    <scope>NUCLEOTIDE SEQUENCE [LARGE SCALE GENOMIC DNA]</scope>
    <source>
        <strain evidence="3">cv. Nipponbare</strain>
    </source>
</reference>
<proteinExistence type="predicted"/>
<sequence length="107" mass="11456">MARIGACRRREGTCMAVSLHVDAPCAAAARHVGRSLNSIDHIHIETLSSSSSSIAKIHCAWRSSMAIAKSECERLAWALLLESNLLVGNRRSNGDDDDDDVDVAPAA</sequence>
<dbReference type="Proteomes" id="UP000000763">
    <property type="component" value="Chromosome 7"/>
</dbReference>
<dbReference type="EMBL" id="AP004010">
    <property type="protein sequence ID" value="BAC21399.1"/>
    <property type="molecule type" value="Genomic_DNA"/>
</dbReference>
<evidence type="ECO:0000256" key="1">
    <source>
        <dbReference type="SAM" id="MobiDB-lite"/>
    </source>
</evidence>
<accession>Q8H4K5</accession>
<evidence type="ECO:0000313" key="2">
    <source>
        <dbReference type="EMBL" id="BAC21399.1"/>
    </source>
</evidence>
<evidence type="ECO:0000313" key="3">
    <source>
        <dbReference type="Proteomes" id="UP000000763"/>
    </source>
</evidence>
<dbReference type="AlphaFoldDB" id="Q8H4K5"/>
<feature type="compositionally biased region" description="Acidic residues" evidence="1">
    <location>
        <begin position="95"/>
        <end position="107"/>
    </location>
</feature>
<name>Q8H4K5_ORYSJ</name>
<dbReference type="HOGENOM" id="CLU_2729834_0_0_1"/>
<protein>
    <submittedName>
        <fullName evidence="2">Uncharacterized protein</fullName>
    </submittedName>
</protein>